<dbReference type="GO" id="GO:0000166">
    <property type="term" value="F:nucleotide binding"/>
    <property type="evidence" value="ECO:0007669"/>
    <property type="project" value="InterPro"/>
</dbReference>
<evidence type="ECO:0000256" key="1">
    <source>
        <dbReference type="ARBA" id="ARBA00010928"/>
    </source>
</evidence>
<dbReference type="Pfam" id="PF22725">
    <property type="entry name" value="GFO_IDH_MocA_C3"/>
    <property type="match status" value="1"/>
</dbReference>
<dbReference type="Gene3D" id="3.40.50.720">
    <property type="entry name" value="NAD(P)-binding Rossmann-like Domain"/>
    <property type="match status" value="1"/>
</dbReference>
<reference evidence="5 6" key="1">
    <citation type="submission" date="2019-03" db="EMBL/GenBank/DDBJ databases">
        <title>Genomic Encyclopedia of Type Strains, Phase IV (KMG-IV): sequencing the most valuable type-strain genomes for metagenomic binning, comparative biology and taxonomic classification.</title>
        <authorList>
            <person name="Goeker M."/>
        </authorList>
    </citation>
    <scope>NUCLEOTIDE SEQUENCE [LARGE SCALE GENOMIC DNA]</scope>
    <source>
        <strain evidence="5 6">DSM 24179</strain>
    </source>
</reference>
<dbReference type="InterPro" id="IPR000683">
    <property type="entry name" value="Gfo/Idh/MocA-like_OxRdtase_N"/>
</dbReference>
<evidence type="ECO:0000259" key="3">
    <source>
        <dbReference type="Pfam" id="PF01408"/>
    </source>
</evidence>
<dbReference type="SUPFAM" id="SSF55347">
    <property type="entry name" value="Glyceraldehyde-3-phosphate dehydrogenase-like, C-terminal domain"/>
    <property type="match status" value="1"/>
</dbReference>
<dbReference type="PANTHER" id="PTHR22604:SF105">
    <property type="entry name" value="TRANS-1,2-DIHYDROBENZENE-1,2-DIOL DEHYDROGENASE"/>
    <property type="match status" value="1"/>
</dbReference>
<protein>
    <submittedName>
        <fullName evidence="5">Putative dehydrogenase</fullName>
    </submittedName>
</protein>
<dbReference type="RefSeq" id="WP_132431807.1">
    <property type="nucleotide sequence ID" value="NZ_SLWK01000001.1"/>
</dbReference>
<dbReference type="Gene3D" id="3.30.360.10">
    <property type="entry name" value="Dihydrodipicolinate Reductase, domain 2"/>
    <property type="match status" value="1"/>
</dbReference>
<accession>A0A4R2GPF4</accession>
<comment type="similarity">
    <text evidence="1">Belongs to the Gfo/Idh/MocA family.</text>
</comment>
<dbReference type="OrthoDB" id="9795543at2"/>
<proteinExistence type="inferred from homology"/>
<dbReference type="AlphaFoldDB" id="A0A4R2GPF4"/>
<dbReference type="PANTHER" id="PTHR22604">
    <property type="entry name" value="OXIDOREDUCTASES"/>
    <property type="match status" value="1"/>
</dbReference>
<dbReference type="Pfam" id="PF01408">
    <property type="entry name" value="GFO_IDH_MocA"/>
    <property type="match status" value="1"/>
</dbReference>
<feature type="domain" description="GFO/IDH/MocA-like oxidoreductase" evidence="4">
    <location>
        <begin position="133"/>
        <end position="247"/>
    </location>
</feature>
<dbReference type="InterPro" id="IPR036291">
    <property type="entry name" value="NAD(P)-bd_dom_sf"/>
</dbReference>
<comment type="caution">
    <text evidence="5">The sequence shown here is derived from an EMBL/GenBank/DDBJ whole genome shotgun (WGS) entry which is preliminary data.</text>
</comment>
<dbReference type="InterPro" id="IPR055170">
    <property type="entry name" value="GFO_IDH_MocA-like_dom"/>
</dbReference>
<evidence type="ECO:0000259" key="4">
    <source>
        <dbReference type="Pfam" id="PF22725"/>
    </source>
</evidence>
<keyword evidence="2" id="KW-0560">Oxidoreductase</keyword>
<evidence type="ECO:0000313" key="5">
    <source>
        <dbReference type="EMBL" id="TCO10918.1"/>
    </source>
</evidence>
<name>A0A4R2GPF4_9BACT</name>
<dbReference type="EMBL" id="SLWK01000001">
    <property type="protein sequence ID" value="TCO10918.1"/>
    <property type="molecule type" value="Genomic_DNA"/>
</dbReference>
<dbReference type="GO" id="GO:0016491">
    <property type="term" value="F:oxidoreductase activity"/>
    <property type="evidence" value="ECO:0007669"/>
    <property type="project" value="UniProtKB-KW"/>
</dbReference>
<gene>
    <name evidence="5" type="ORF">EV194_101552</name>
</gene>
<organism evidence="5 6">
    <name type="scientific">Natronoflexus pectinivorans</name>
    <dbReference type="NCBI Taxonomy" id="682526"/>
    <lineage>
        <taxon>Bacteria</taxon>
        <taxon>Pseudomonadati</taxon>
        <taxon>Bacteroidota</taxon>
        <taxon>Bacteroidia</taxon>
        <taxon>Marinilabiliales</taxon>
        <taxon>Marinilabiliaceae</taxon>
        <taxon>Natronoflexus</taxon>
    </lineage>
</organism>
<dbReference type="SUPFAM" id="SSF51735">
    <property type="entry name" value="NAD(P)-binding Rossmann-fold domains"/>
    <property type="match status" value="1"/>
</dbReference>
<dbReference type="Proteomes" id="UP000295221">
    <property type="component" value="Unassembled WGS sequence"/>
</dbReference>
<feature type="domain" description="Gfo/Idh/MocA-like oxidoreductase N-terminal" evidence="3">
    <location>
        <begin position="4"/>
        <end position="121"/>
    </location>
</feature>
<dbReference type="InterPro" id="IPR050984">
    <property type="entry name" value="Gfo/Idh/MocA_domain"/>
</dbReference>
<sequence>MDKIKIGVLGVSNHFIKRIVLPLRKTKNCYIYAIASRKREQAEQIAKEFNIPVAHQNYQELIDDPEIDAVYIPLPNHLHAEWTIKALKAKKPVLCEKPLSMDANEAIALHKLSAESKIPLMEAFMYRFHPLWKHIKDMIATNQIGDINQIQTSFSYNNPSPGNIRNIEEYGGGALMDIGCYAVSVPRFLLGKEPSRVLSLVTRHPEFKTDMHTSGILDFDESRASFYVSTLSEPFQKVDIIGTSGSITVHLPFNTYVDVPAEVSISSSTGSRIIKFPPSDAYGLMFDAFAEALINEQPMPVETMDAVNNMKVIDALKKSAQSNVWKQV</sequence>
<evidence type="ECO:0000256" key="2">
    <source>
        <dbReference type="ARBA" id="ARBA00023002"/>
    </source>
</evidence>
<keyword evidence="6" id="KW-1185">Reference proteome</keyword>
<evidence type="ECO:0000313" key="6">
    <source>
        <dbReference type="Proteomes" id="UP000295221"/>
    </source>
</evidence>